<evidence type="ECO:0000256" key="4">
    <source>
        <dbReference type="PROSITE-ProRule" id="PRU00023"/>
    </source>
</evidence>
<feature type="compositionally biased region" description="Polar residues" evidence="5">
    <location>
        <begin position="16"/>
        <end position="25"/>
    </location>
</feature>
<dbReference type="InterPro" id="IPR002110">
    <property type="entry name" value="Ankyrin_rpt"/>
</dbReference>
<dbReference type="EMBL" id="NKCL01000348">
    <property type="protein sequence ID" value="RSL75456.1"/>
    <property type="molecule type" value="Genomic_DNA"/>
</dbReference>
<dbReference type="InterPro" id="IPR056884">
    <property type="entry name" value="NPHP3-like_N"/>
</dbReference>
<name>A0A428RD51_9HYPO</name>
<feature type="repeat" description="ANK" evidence="4">
    <location>
        <begin position="953"/>
        <end position="985"/>
    </location>
</feature>
<feature type="domain" description="Nephrocystin 3-like N-terminal" evidence="7">
    <location>
        <begin position="100"/>
        <end position="271"/>
    </location>
</feature>
<evidence type="ECO:0000256" key="3">
    <source>
        <dbReference type="ARBA" id="ARBA00023043"/>
    </source>
</evidence>
<evidence type="ECO:0000256" key="1">
    <source>
        <dbReference type="ARBA" id="ARBA00012210"/>
    </source>
</evidence>
<dbReference type="Gene3D" id="1.25.40.20">
    <property type="entry name" value="Ankyrin repeat-containing domain"/>
    <property type="match status" value="3"/>
</dbReference>
<dbReference type="Proteomes" id="UP000287972">
    <property type="component" value="Unassembled WGS sequence"/>
</dbReference>
<feature type="repeat" description="ANK" evidence="4">
    <location>
        <begin position="651"/>
        <end position="683"/>
    </location>
</feature>
<dbReference type="AlphaFoldDB" id="A0A428RD51"/>
<keyword evidence="9" id="KW-1185">Reference proteome</keyword>
<feature type="repeat" description="ANK" evidence="4">
    <location>
        <begin position="1022"/>
        <end position="1054"/>
    </location>
</feature>
<feature type="repeat" description="ANK" evidence="4">
    <location>
        <begin position="854"/>
        <end position="886"/>
    </location>
</feature>
<feature type="region of interest" description="Disordered" evidence="5">
    <location>
        <begin position="1"/>
        <end position="25"/>
    </location>
</feature>
<evidence type="ECO:0000256" key="2">
    <source>
        <dbReference type="ARBA" id="ARBA00022737"/>
    </source>
</evidence>
<evidence type="ECO:0000256" key="5">
    <source>
        <dbReference type="SAM" id="MobiDB-lite"/>
    </source>
</evidence>
<dbReference type="SUPFAM" id="SSF52540">
    <property type="entry name" value="P-loop containing nucleoside triphosphate hydrolases"/>
    <property type="match status" value="1"/>
</dbReference>
<dbReference type="PANTHER" id="PTHR24161">
    <property type="entry name" value="ANK_REP_REGION DOMAIN-CONTAINING PROTEIN-RELATED"/>
    <property type="match status" value="1"/>
</dbReference>
<feature type="compositionally biased region" description="Low complexity" evidence="5">
    <location>
        <begin position="1"/>
        <end position="15"/>
    </location>
</feature>
<evidence type="ECO:0000259" key="7">
    <source>
        <dbReference type="Pfam" id="PF24883"/>
    </source>
</evidence>
<dbReference type="GO" id="GO:0019706">
    <property type="term" value="F:protein-cysteine S-palmitoyltransferase activity"/>
    <property type="evidence" value="ECO:0007669"/>
    <property type="project" value="UniProtKB-EC"/>
</dbReference>
<feature type="repeat" description="ANK" evidence="4">
    <location>
        <begin position="821"/>
        <end position="853"/>
    </location>
</feature>
<gene>
    <name evidence="8" type="ORF">CEP51_010843</name>
</gene>
<evidence type="ECO:0000313" key="9">
    <source>
        <dbReference type="Proteomes" id="UP000287972"/>
    </source>
</evidence>
<dbReference type="Pfam" id="PF24883">
    <property type="entry name" value="NPHP3_N"/>
    <property type="match status" value="1"/>
</dbReference>
<dbReference type="Pfam" id="PF00023">
    <property type="entry name" value="Ank"/>
    <property type="match status" value="2"/>
</dbReference>
<feature type="repeat" description="ANK" evidence="4">
    <location>
        <begin position="920"/>
        <end position="952"/>
    </location>
</feature>
<dbReference type="Gene3D" id="3.40.50.300">
    <property type="entry name" value="P-loop containing nucleotide triphosphate hydrolases"/>
    <property type="match status" value="1"/>
</dbReference>
<dbReference type="PROSITE" id="PS50088">
    <property type="entry name" value="ANK_REPEAT"/>
    <property type="match status" value="9"/>
</dbReference>
<proteinExistence type="predicted"/>
<dbReference type="Pfam" id="PF22939">
    <property type="entry name" value="WHD_GPIID"/>
    <property type="match status" value="1"/>
</dbReference>
<accession>A0A428RD51</accession>
<dbReference type="Pfam" id="PF12796">
    <property type="entry name" value="Ank_2"/>
    <property type="match status" value="3"/>
</dbReference>
<dbReference type="PANTHER" id="PTHR24161:SF85">
    <property type="entry name" value="PALMITOYLTRANSFERASE HIP14"/>
    <property type="match status" value="1"/>
</dbReference>
<feature type="repeat" description="ANK" evidence="4">
    <location>
        <begin position="578"/>
        <end position="603"/>
    </location>
</feature>
<dbReference type="EC" id="2.3.1.225" evidence="1"/>
<dbReference type="InterPro" id="IPR036770">
    <property type="entry name" value="Ankyrin_rpt-contain_sf"/>
</dbReference>
<keyword evidence="3 4" id="KW-0040">ANK repeat</keyword>
<organism evidence="8 9">
    <name type="scientific">Fusarium floridanum</name>
    <dbReference type="NCBI Taxonomy" id="1325733"/>
    <lineage>
        <taxon>Eukaryota</taxon>
        <taxon>Fungi</taxon>
        <taxon>Dikarya</taxon>
        <taxon>Ascomycota</taxon>
        <taxon>Pezizomycotina</taxon>
        <taxon>Sordariomycetes</taxon>
        <taxon>Hypocreomycetidae</taxon>
        <taxon>Hypocreales</taxon>
        <taxon>Nectriaceae</taxon>
        <taxon>Fusarium</taxon>
        <taxon>Fusarium solani species complex</taxon>
    </lineage>
</organism>
<protein>
    <recommendedName>
        <fullName evidence="1">protein S-acyltransferase</fullName>
        <ecNumber evidence="1">2.3.1.225</ecNumber>
    </recommendedName>
</protein>
<keyword evidence="2" id="KW-0677">Repeat</keyword>
<dbReference type="InterPro" id="IPR054471">
    <property type="entry name" value="GPIID_WHD"/>
</dbReference>
<dbReference type="SMART" id="SM00248">
    <property type="entry name" value="ANK"/>
    <property type="match status" value="15"/>
</dbReference>
<dbReference type="PRINTS" id="PR01415">
    <property type="entry name" value="ANKYRIN"/>
</dbReference>
<comment type="caution">
    <text evidence="8">The sequence shown here is derived from an EMBL/GenBank/DDBJ whole genome shotgun (WGS) entry which is preliminary data.</text>
</comment>
<feature type="domain" description="GPI inositol-deacylase winged helix" evidence="6">
    <location>
        <begin position="384"/>
        <end position="467"/>
    </location>
</feature>
<evidence type="ECO:0000259" key="6">
    <source>
        <dbReference type="Pfam" id="PF22939"/>
    </source>
</evidence>
<dbReference type="PROSITE" id="PS50297">
    <property type="entry name" value="ANK_REP_REGION"/>
    <property type="match status" value="6"/>
</dbReference>
<reference evidence="8 9" key="1">
    <citation type="submission" date="2017-06" db="EMBL/GenBank/DDBJ databases">
        <title>Comparative genomic analysis of Ambrosia Fusariam Clade fungi.</title>
        <authorList>
            <person name="Stajich J.E."/>
            <person name="Carrillo J."/>
            <person name="Kijimoto T."/>
            <person name="Eskalen A."/>
            <person name="O'Donnell K."/>
            <person name="Kasson M."/>
        </authorList>
    </citation>
    <scope>NUCLEOTIDE SEQUENCE [LARGE SCALE GENOMIC DNA]</scope>
    <source>
        <strain evidence="8 9">NRRL62606</strain>
    </source>
</reference>
<dbReference type="SUPFAM" id="SSF48403">
    <property type="entry name" value="Ankyrin repeat"/>
    <property type="match status" value="2"/>
</dbReference>
<feature type="repeat" description="ANK" evidence="4">
    <location>
        <begin position="1055"/>
        <end position="1089"/>
    </location>
</feature>
<feature type="repeat" description="ANK" evidence="4">
    <location>
        <begin position="788"/>
        <end position="820"/>
    </location>
</feature>
<sequence>MFSSTTTAFNSSTGSQNVTNGSGNINVVSDNGHQINNRNTTINIGPDTWALVQMLKDHKSKDNQPYRDAALVMWLIQQSDRLSLVPRYHHHHNLDKPVPGTGTWVLDTKEFLQWKDGSSPYRLLFMNGILGSGKSVLISLILESLKKECQDRKEDINCVYLIFHKGDNKAPVMTNIWGSLLLQLLQTQRPEGIASELMTEFEKCLGEELYAPHPSRYLELFKVQARTVGTVYLVIDGLNDCPNSPDEMTQQKLLTEIKGLPATVRTLVTSRTDLGIGDRKDSQRLIVTPRKSDIATYAEFRIKGDISLFHLLEGHKKIEWVTKTVADLASASGMFLLARLHLDTLTKQGTLENIEDALSQLPNNLNHAFEGAKQQILKKHDFDRELARHVLTWISHAKADLTIEQIRDSFAIRTSKRASWEDMRPPKDSLVSVCAGLVVQDTTKGTTKCTVRFIHESVKCFVIRKKLIYDNAEHEIAKTSLLCLLANGETPLLEYASIHWIHHCPDFKDIDTEMETQIRKFFLGRDKLMRAFRTIPDTPGRNIDGMTGLHAAVFYNLRAWAEELIDSCGVDINEQCSDGQTPLHWAVALGRSQLVDELIKKRAINRMDINRCDNSKDAPIHKCLSGSAARNLDIVRRLIDGGSKLDVEGSKGLTPLSLAIRYGPTSVAKELIKSQKDVNAEVIMTGWTMLRELLYHGHEMGTKLNQSSGKARHSSADGWESVKRAIDNHGYILLRLLLEKGADLNRPSTTDKWLPLIHAVKTGQAETVRALLDREPNPANVNLPDFELGKSPLRWAFEYKRSAIVRHLVRAGSNLNEENHDGWTPLIEAVKNQDQDLVWLMLREGAHPDAIDGQGWSALHHAVKNKSSNITWLLITHGARGITQNEHVPTLLEVALAADDLPVAWLLYAHGASIDAVDKSGMTLLHKACIEGNLSHVKFLLDMGSKFNTKDLSGSTPLHYSVLQGREEVVDFLASRAPHPADLDHKDGKENTALTLATMLKNQEIMSSLLRHGASCDIQGQHGLTALHRAANMGFNDGLTRLVAKTGNINLADNRGYTALHHAVNSEKADTETVKILCTGGAKVEVKQEHGYTPRQLAGVLGKEGFALQLLAYEGFARRAQLMGNDGTRKQRNAG</sequence>
<evidence type="ECO:0000313" key="8">
    <source>
        <dbReference type="EMBL" id="RSL75456.1"/>
    </source>
</evidence>
<dbReference type="InterPro" id="IPR027417">
    <property type="entry name" value="P-loop_NTPase"/>
</dbReference>